<dbReference type="InterPro" id="IPR002176">
    <property type="entry name" value="X-over_junc_endoDNase_RuvC"/>
</dbReference>
<feature type="active site" evidence="13">
    <location>
        <position position="75"/>
    </location>
</feature>
<dbReference type="GO" id="GO:0003677">
    <property type="term" value="F:DNA binding"/>
    <property type="evidence" value="ECO:0007669"/>
    <property type="project" value="UniProtKB-KW"/>
</dbReference>
<dbReference type="GO" id="GO:0006281">
    <property type="term" value="P:DNA repair"/>
    <property type="evidence" value="ECO:0007669"/>
    <property type="project" value="UniProtKB-UniRule"/>
</dbReference>
<feature type="binding site" evidence="13">
    <location>
        <position position="75"/>
    </location>
    <ligand>
        <name>Mg(2+)</name>
        <dbReference type="ChEBI" id="CHEBI:18420"/>
        <label>2</label>
    </ligand>
</feature>
<evidence type="ECO:0000256" key="1">
    <source>
        <dbReference type="ARBA" id="ARBA00009518"/>
    </source>
</evidence>
<dbReference type="Gene3D" id="3.30.420.10">
    <property type="entry name" value="Ribonuclease H-like superfamily/Ribonuclease H"/>
    <property type="match status" value="1"/>
</dbReference>
<dbReference type="Pfam" id="PF02075">
    <property type="entry name" value="RuvC"/>
    <property type="match status" value="1"/>
</dbReference>
<name>A0A1F6D7A7_HANXR</name>
<keyword evidence="9 13" id="KW-0238">DNA-binding</keyword>
<evidence type="ECO:0000256" key="13">
    <source>
        <dbReference type="HAMAP-Rule" id="MF_00034"/>
    </source>
</evidence>
<keyword evidence="10 13" id="KW-0233">DNA recombination</keyword>
<dbReference type="NCBIfam" id="TIGR00228">
    <property type="entry name" value="ruvC"/>
    <property type="match status" value="1"/>
</dbReference>
<evidence type="ECO:0000256" key="12">
    <source>
        <dbReference type="ARBA" id="ARBA00029354"/>
    </source>
</evidence>
<dbReference type="InterPro" id="IPR012337">
    <property type="entry name" value="RNaseH-like_sf"/>
</dbReference>
<feature type="active site" evidence="13">
    <location>
        <position position="148"/>
    </location>
</feature>
<keyword evidence="4 13" id="KW-0479">Metal-binding</keyword>
<dbReference type="GO" id="GO:0000287">
    <property type="term" value="F:magnesium ion binding"/>
    <property type="evidence" value="ECO:0007669"/>
    <property type="project" value="UniProtKB-UniRule"/>
</dbReference>
<dbReference type="PANTHER" id="PTHR30194">
    <property type="entry name" value="CROSSOVER JUNCTION ENDODEOXYRIBONUCLEASE RUVC"/>
    <property type="match status" value="1"/>
</dbReference>
<evidence type="ECO:0000256" key="2">
    <source>
        <dbReference type="ARBA" id="ARBA00022490"/>
    </source>
</evidence>
<dbReference type="AlphaFoldDB" id="A0A1F6D7A7"/>
<comment type="subcellular location">
    <subcellularLocation>
        <location evidence="13">Cytoplasm</location>
    </subcellularLocation>
</comment>
<dbReference type="FunFam" id="3.30.420.10:FF:000002">
    <property type="entry name" value="Crossover junction endodeoxyribonuclease RuvC"/>
    <property type="match status" value="1"/>
</dbReference>
<evidence type="ECO:0000313" key="16">
    <source>
        <dbReference type="Proteomes" id="UP000178606"/>
    </source>
</evidence>
<evidence type="ECO:0000256" key="9">
    <source>
        <dbReference type="ARBA" id="ARBA00023125"/>
    </source>
</evidence>
<evidence type="ECO:0000313" key="15">
    <source>
        <dbReference type="EMBL" id="OGG56882.1"/>
    </source>
</evidence>
<dbReference type="SUPFAM" id="SSF53098">
    <property type="entry name" value="Ribonuclease H-like"/>
    <property type="match status" value="1"/>
</dbReference>
<evidence type="ECO:0000256" key="14">
    <source>
        <dbReference type="NCBIfam" id="TIGR00228"/>
    </source>
</evidence>
<keyword evidence="6 13" id="KW-0227">DNA damage</keyword>
<feature type="active site" evidence="13">
    <location>
        <position position="15"/>
    </location>
</feature>
<evidence type="ECO:0000256" key="6">
    <source>
        <dbReference type="ARBA" id="ARBA00022763"/>
    </source>
</evidence>
<evidence type="ECO:0000256" key="3">
    <source>
        <dbReference type="ARBA" id="ARBA00022722"/>
    </source>
</evidence>
<evidence type="ECO:0000256" key="8">
    <source>
        <dbReference type="ARBA" id="ARBA00022842"/>
    </source>
</evidence>
<feature type="binding site" evidence="13">
    <location>
        <position position="148"/>
    </location>
    <ligand>
        <name>Mg(2+)</name>
        <dbReference type="ChEBI" id="CHEBI:18420"/>
        <label>1</label>
    </ligand>
</feature>
<keyword evidence="5 13" id="KW-0255">Endonuclease</keyword>
<dbReference type="EC" id="3.1.21.10" evidence="13 14"/>
<keyword evidence="7 13" id="KW-0378">Hydrolase</keyword>
<evidence type="ECO:0000256" key="11">
    <source>
        <dbReference type="ARBA" id="ARBA00023204"/>
    </source>
</evidence>
<dbReference type="Proteomes" id="UP000178606">
    <property type="component" value="Unassembled WGS sequence"/>
</dbReference>
<reference evidence="15 16" key="1">
    <citation type="journal article" date="2016" name="Nat. Commun.">
        <title>Thousands of microbial genomes shed light on interconnected biogeochemical processes in an aquifer system.</title>
        <authorList>
            <person name="Anantharaman K."/>
            <person name="Brown C.T."/>
            <person name="Hug L.A."/>
            <person name="Sharon I."/>
            <person name="Castelle C.J."/>
            <person name="Probst A.J."/>
            <person name="Thomas B.C."/>
            <person name="Singh A."/>
            <person name="Wilkins M.J."/>
            <person name="Karaoz U."/>
            <person name="Brodie E.L."/>
            <person name="Williams K.H."/>
            <person name="Hubbard S.S."/>
            <person name="Banfield J.F."/>
        </authorList>
    </citation>
    <scope>NUCLEOTIDE SEQUENCE [LARGE SCALE GENOMIC DNA]</scope>
    <source>
        <strain evidence="16">RIFCSPLOWO2_12_FULL_64_10</strain>
    </source>
</reference>
<proteinExistence type="inferred from homology"/>
<evidence type="ECO:0000256" key="7">
    <source>
        <dbReference type="ARBA" id="ARBA00022801"/>
    </source>
</evidence>
<keyword evidence="3 13" id="KW-0540">Nuclease</keyword>
<comment type="subunit">
    <text evidence="13">Homodimer which binds Holliday junction (HJ) DNA. The HJ becomes 2-fold symmetrical on binding to RuvC with unstacked arms; it has a different conformation from HJ DNA in complex with RuvA. In the full resolvosome a probable DNA-RuvA(4)-RuvB(12)-RuvC(2) complex forms which resolves the HJ.</text>
</comment>
<keyword evidence="2 13" id="KW-0963">Cytoplasm</keyword>
<evidence type="ECO:0000256" key="4">
    <source>
        <dbReference type="ARBA" id="ARBA00022723"/>
    </source>
</evidence>
<comment type="cofactor">
    <cofactor evidence="13">
        <name>Mg(2+)</name>
        <dbReference type="ChEBI" id="CHEBI:18420"/>
    </cofactor>
    <text evidence="13">Binds 2 Mg(2+) ion per subunit.</text>
</comment>
<dbReference type="GO" id="GO:0048476">
    <property type="term" value="C:Holliday junction resolvase complex"/>
    <property type="evidence" value="ECO:0007669"/>
    <property type="project" value="UniProtKB-UniRule"/>
</dbReference>
<feature type="binding site" evidence="13">
    <location>
        <position position="15"/>
    </location>
    <ligand>
        <name>Mg(2+)</name>
        <dbReference type="ChEBI" id="CHEBI:18420"/>
        <label>1</label>
    </ligand>
</feature>
<dbReference type="GO" id="GO:0008821">
    <property type="term" value="F:crossover junction DNA endonuclease activity"/>
    <property type="evidence" value="ECO:0007669"/>
    <property type="project" value="UniProtKB-UniRule"/>
</dbReference>
<comment type="function">
    <text evidence="13">The RuvA-RuvB-RuvC complex processes Holliday junction (HJ) DNA during genetic recombination and DNA repair. Endonuclease that resolves HJ intermediates. Cleaves cruciform DNA by making single-stranded nicks across the HJ at symmetrical positions within the homologous arms, yielding a 5'-phosphate and a 3'-hydroxyl group; requires a central core of homology in the junction. The consensus cleavage sequence is 5'-(A/T)TT(C/G)-3'. Cleavage occurs on the 3'-side of the TT dinucleotide at the point of strand exchange. HJ branch migration catalyzed by RuvA-RuvB allows RuvC to scan DNA until it finds its consensus sequence, where it cleaves and resolves the cruciform DNA.</text>
</comment>
<organism evidence="15 16">
    <name type="scientific">Handelsmanbacteria sp. (strain RIFCSPLOWO2_12_FULL_64_10)</name>
    <dbReference type="NCBI Taxonomy" id="1817868"/>
    <lineage>
        <taxon>Bacteria</taxon>
        <taxon>Candidatus Handelsmaniibacteriota</taxon>
    </lineage>
</organism>
<dbReference type="GO" id="GO:0006310">
    <property type="term" value="P:DNA recombination"/>
    <property type="evidence" value="ECO:0007669"/>
    <property type="project" value="UniProtKB-UniRule"/>
</dbReference>
<dbReference type="EMBL" id="MFKF01000023">
    <property type="protein sequence ID" value="OGG56882.1"/>
    <property type="molecule type" value="Genomic_DNA"/>
</dbReference>
<dbReference type="GO" id="GO:0005737">
    <property type="term" value="C:cytoplasm"/>
    <property type="evidence" value="ECO:0007669"/>
    <property type="project" value="UniProtKB-SubCell"/>
</dbReference>
<dbReference type="CDD" id="cd16962">
    <property type="entry name" value="RuvC"/>
    <property type="match status" value="1"/>
</dbReference>
<keyword evidence="8 13" id="KW-0460">Magnesium</keyword>
<comment type="catalytic activity">
    <reaction evidence="12 13">
        <text>Endonucleolytic cleavage at a junction such as a reciprocal single-stranded crossover between two homologous DNA duplexes (Holliday junction).</text>
        <dbReference type="EC" id="3.1.21.10"/>
    </reaction>
</comment>
<dbReference type="InterPro" id="IPR036397">
    <property type="entry name" value="RNaseH_sf"/>
</dbReference>
<dbReference type="PRINTS" id="PR00696">
    <property type="entry name" value="RSOLVASERUVC"/>
</dbReference>
<dbReference type="NCBIfam" id="NF000711">
    <property type="entry name" value="PRK00039.2-1"/>
    <property type="match status" value="1"/>
</dbReference>
<keyword evidence="11 13" id="KW-0234">DNA repair</keyword>
<accession>A0A1F6D7A7</accession>
<dbReference type="PANTHER" id="PTHR30194:SF3">
    <property type="entry name" value="CROSSOVER JUNCTION ENDODEOXYRIBONUCLEASE RUVC"/>
    <property type="match status" value="1"/>
</dbReference>
<evidence type="ECO:0000256" key="5">
    <source>
        <dbReference type="ARBA" id="ARBA00022759"/>
    </source>
</evidence>
<sequence>MPHAFFYPMRILGIDPGSVVTGYGLVESASRRSRLIDSGFIRPDPKLPFGKRLLQIYDDLLTLISDCAPDEVALESVFYGENVQTMMKMCHARGVILLAVVNSDLPLFEYTPAEVKRAVVGTGSASKAQVRFMVEQILDLSPSDNPDDTYDAVALALCHSHRRASGVPGSRRTNNLEDRLRQMGAYDRKNKLSEKLKALKVKT</sequence>
<comment type="similarity">
    <text evidence="1 13">Belongs to the RuvC family.</text>
</comment>
<evidence type="ECO:0000256" key="10">
    <source>
        <dbReference type="ARBA" id="ARBA00023172"/>
    </source>
</evidence>
<gene>
    <name evidence="13" type="primary">ruvC</name>
    <name evidence="15" type="ORF">A3F84_10860</name>
</gene>
<dbReference type="HAMAP" id="MF_00034">
    <property type="entry name" value="RuvC"/>
    <property type="match status" value="1"/>
</dbReference>
<comment type="caution">
    <text evidence="15">The sequence shown here is derived from an EMBL/GenBank/DDBJ whole genome shotgun (WGS) entry which is preliminary data.</text>
</comment>
<protein>
    <recommendedName>
        <fullName evidence="13 14">Crossover junction endodeoxyribonuclease RuvC</fullName>
        <ecNumber evidence="13 14">3.1.21.10</ecNumber>
    </recommendedName>
    <alternativeName>
        <fullName evidence="13">Holliday junction nuclease RuvC</fullName>
    </alternativeName>
    <alternativeName>
        <fullName evidence="13">Holliday junction resolvase RuvC</fullName>
    </alternativeName>
</protein>